<evidence type="ECO:0000259" key="1">
    <source>
        <dbReference type="Pfam" id="PF00586"/>
    </source>
</evidence>
<feature type="domain" description="PurM-like N-terminal" evidence="1">
    <location>
        <begin position="26"/>
        <end position="111"/>
    </location>
</feature>
<dbReference type="Pfam" id="PF00586">
    <property type="entry name" value="AIRS"/>
    <property type="match status" value="1"/>
</dbReference>
<keyword evidence="3" id="KW-1185">Reference proteome</keyword>
<dbReference type="InterPro" id="IPR036921">
    <property type="entry name" value="PurM-like_N_sf"/>
</dbReference>
<evidence type="ECO:0000313" key="2">
    <source>
        <dbReference type="EMBL" id="WCC80951.1"/>
    </source>
</evidence>
<protein>
    <submittedName>
        <fullName evidence="2">Transcriptional regulator</fullName>
    </submittedName>
</protein>
<accession>A0ABY7R0X9</accession>
<reference evidence="2 3" key="1">
    <citation type="submission" date="2023-06" db="EMBL/GenBank/DDBJ databases">
        <title>The Gram-positive Non-spore-bearing Anaerobic Bacilli of Human Feces.</title>
        <authorList>
            <person name="Eggerth A.H."/>
        </authorList>
    </citation>
    <scope>NUCLEOTIDE SEQUENCE [LARGE SCALE GENOMIC DNA]</scope>
    <source>
        <strain evidence="2 3">CBA3108</strain>
    </source>
</reference>
<name>A0ABY7R0X9_9ACTN</name>
<gene>
    <name evidence="2" type="ORF">O6R08_00345</name>
</gene>
<organism evidence="2 3">
    <name type="scientific">Cutibacterium equinum</name>
    <dbReference type="NCBI Taxonomy" id="3016342"/>
    <lineage>
        <taxon>Bacteria</taxon>
        <taxon>Bacillati</taxon>
        <taxon>Actinomycetota</taxon>
        <taxon>Actinomycetes</taxon>
        <taxon>Propionibacteriales</taxon>
        <taxon>Propionibacteriaceae</taxon>
        <taxon>Cutibacterium</taxon>
    </lineage>
</organism>
<dbReference type="InterPro" id="IPR016188">
    <property type="entry name" value="PurM-like_N"/>
</dbReference>
<proteinExistence type="predicted"/>
<dbReference type="EMBL" id="CP115668">
    <property type="protein sequence ID" value="WCC80951.1"/>
    <property type="molecule type" value="Genomic_DNA"/>
</dbReference>
<sequence length="238" mass="24603">MADVPASRLVIACDAIGGIGPRPDDSYPADPVWCAHLGARVPLLEVLCAGARPLILVNTLCQDEESARPMIEEFRRCAIAAGIDPSAVTGSTEDNVATTQTGIGVTIIGVMAEGELPKAHDGDVLVCIGAPISAPDDDVSPGRREIVAVGEVRELVASGKVHDCVPVGSHGVAWEAEQLASTAGLRATFLDTEVDLAHSGGPSTCLVVACDEGDVEKLRGVVAPERPWEIIGRLTSGS</sequence>
<dbReference type="SUPFAM" id="SSF55326">
    <property type="entry name" value="PurM N-terminal domain-like"/>
    <property type="match status" value="1"/>
</dbReference>
<dbReference type="Proteomes" id="UP001212097">
    <property type="component" value="Chromosome"/>
</dbReference>
<evidence type="ECO:0000313" key="3">
    <source>
        <dbReference type="Proteomes" id="UP001212097"/>
    </source>
</evidence>